<organism evidence="2 3">
    <name type="scientific">Zootermopsis nevadensis</name>
    <name type="common">Dampwood termite</name>
    <dbReference type="NCBI Taxonomy" id="136037"/>
    <lineage>
        <taxon>Eukaryota</taxon>
        <taxon>Metazoa</taxon>
        <taxon>Ecdysozoa</taxon>
        <taxon>Arthropoda</taxon>
        <taxon>Hexapoda</taxon>
        <taxon>Insecta</taxon>
        <taxon>Pterygota</taxon>
        <taxon>Neoptera</taxon>
        <taxon>Polyneoptera</taxon>
        <taxon>Dictyoptera</taxon>
        <taxon>Blattodea</taxon>
        <taxon>Blattoidea</taxon>
        <taxon>Termitoidae</taxon>
        <taxon>Termopsidae</taxon>
        <taxon>Zootermopsis</taxon>
    </lineage>
</organism>
<proteinExistence type="predicted"/>
<dbReference type="AlphaFoldDB" id="A0A067R3G3"/>
<evidence type="ECO:0000256" key="1">
    <source>
        <dbReference type="SAM" id="Phobius"/>
    </source>
</evidence>
<feature type="transmembrane region" description="Helical" evidence="1">
    <location>
        <begin position="20"/>
        <end position="36"/>
    </location>
</feature>
<dbReference type="PANTHER" id="PTHR38001:SF1">
    <property type="entry name" value="PROTEIN CEBPZOS"/>
    <property type="match status" value="1"/>
</dbReference>
<dbReference type="InterPro" id="IPR037764">
    <property type="entry name" value="CEBPZOS"/>
</dbReference>
<dbReference type="Proteomes" id="UP000027135">
    <property type="component" value="Unassembled WGS sequence"/>
</dbReference>
<accession>A0A067R3G3</accession>
<dbReference type="EMBL" id="KK852723">
    <property type="protein sequence ID" value="KDR17687.1"/>
    <property type="molecule type" value="Genomic_DNA"/>
</dbReference>
<dbReference type="InParanoid" id="A0A067R3G3"/>
<keyword evidence="1" id="KW-0472">Membrane</keyword>
<evidence type="ECO:0000313" key="2">
    <source>
        <dbReference type="EMBL" id="KDR17687.1"/>
    </source>
</evidence>
<name>A0A067R3G3_ZOONE</name>
<protein>
    <submittedName>
        <fullName evidence="2">Uncharacterized protein</fullName>
    </submittedName>
</protein>
<keyword evidence="3" id="KW-1185">Reference proteome</keyword>
<gene>
    <name evidence="2" type="ORF">L798_08088</name>
</gene>
<keyword evidence="1" id="KW-1133">Transmembrane helix</keyword>
<dbReference type="eggNOG" id="ENOG502SDA7">
    <property type="taxonomic scope" value="Eukaryota"/>
</dbReference>
<keyword evidence="1" id="KW-0812">Transmembrane</keyword>
<evidence type="ECO:0000313" key="3">
    <source>
        <dbReference type="Proteomes" id="UP000027135"/>
    </source>
</evidence>
<dbReference type="PANTHER" id="PTHR38001">
    <property type="entry name" value="PROTEIN CEBPZOS"/>
    <property type="match status" value="1"/>
</dbReference>
<reference evidence="2 3" key="1">
    <citation type="journal article" date="2014" name="Nat. Commun.">
        <title>Molecular traces of alternative social organization in a termite genome.</title>
        <authorList>
            <person name="Terrapon N."/>
            <person name="Li C."/>
            <person name="Robertson H.M."/>
            <person name="Ji L."/>
            <person name="Meng X."/>
            <person name="Booth W."/>
            <person name="Chen Z."/>
            <person name="Childers C.P."/>
            <person name="Glastad K.M."/>
            <person name="Gokhale K."/>
            <person name="Gowin J."/>
            <person name="Gronenberg W."/>
            <person name="Hermansen R.A."/>
            <person name="Hu H."/>
            <person name="Hunt B.G."/>
            <person name="Huylmans A.K."/>
            <person name="Khalil S.M."/>
            <person name="Mitchell R.D."/>
            <person name="Munoz-Torres M.C."/>
            <person name="Mustard J.A."/>
            <person name="Pan H."/>
            <person name="Reese J.T."/>
            <person name="Scharf M.E."/>
            <person name="Sun F."/>
            <person name="Vogel H."/>
            <person name="Xiao J."/>
            <person name="Yang W."/>
            <person name="Yang Z."/>
            <person name="Yang Z."/>
            <person name="Zhou J."/>
            <person name="Zhu J."/>
            <person name="Brent C.S."/>
            <person name="Elsik C.G."/>
            <person name="Goodisman M.A."/>
            <person name="Liberles D.A."/>
            <person name="Roe R.M."/>
            <person name="Vargo E.L."/>
            <person name="Vilcinskas A."/>
            <person name="Wang J."/>
            <person name="Bornberg-Bauer E."/>
            <person name="Korb J."/>
            <person name="Zhang G."/>
            <person name="Liebig J."/>
        </authorList>
    </citation>
    <scope>NUCLEOTIDE SEQUENCE [LARGE SCALE GENOMIC DNA]</scope>
    <source>
        <tissue evidence="2">Whole organism</tissue>
    </source>
</reference>
<dbReference type="FunCoup" id="A0A067R3G3">
    <property type="interactions" value="294"/>
</dbReference>
<sequence length="94" mass="10950">MLRKNPKLQYSRYVKGGAKVFLAVEAVLFAASYGIWHRMNTSSDFRLYMHKNYPWILGGYYRIGESFSSHPKALQIRELDMTLWKQEGKISSDA</sequence>
<dbReference type="OMA" id="HRMNTSS"/>